<gene>
    <name evidence="7" type="ordered locus">BFp0020</name>
</gene>
<dbReference type="PRINTS" id="PR01021">
    <property type="entry name" value="OMPADOMAIN"/>
</dbReference>
<dbReference type="Proteomes" id="UP000002197">
    <property type="component" value="Plasmid pBFY46"/>
</dbReference>
<dbReference type="InterPro" id="IPR006664">
    <property type="entry name" value="OMP_bac"/>
</dbReference>
<evidence type="ECO:0000256" key="3">
    <source>
        <dbReference type="ARBA" id="ARBA00023237"/>
    </source>
</evidence>
<dbReference type="PATRIC" id="fig|295405.11.peg.20"/>
<name>Q64ME0_BACFR</name>
<dbReference type="PRINTS" id="PR01023">
    <property type="entry name" value="NAFLGMOTY"/>
</dbReference>
<dbReference type="PANTHER" id="PTHR30329:SF21">
    <property type="entry name" value="LIPOPROTEIN YIAD-RELATED"/>
    <property type="match status" value="1"/>
</dbReference>
<comment type="subcellular location">
    <subcellularLocation>
        <location evidence="1">Cell outer membrane</location>
    </subcellularLocation>
</comment>
<evidence type="ECO:0000256" key="4">
    <source>
        <dbReference type="PROSITE-ProRule" id="PRU00473"/>
    </source>
</evidence>
<dbReference type="HOGENOM" id="CLU_016890_9_0_10"/>
<proteinExistence type="predicted"/>
<keyword evidence="3" id="KW-0998">Cell outer membrane</keyword>
<dbReference type="InterPro" id="IPR036737">
    <property type="entry name" value="OmpA-like_sf"/>
</dbReference>
<dbReference type="EMBL" id="AP006842">
    <property type="protein sequence ID" value="BAD51347.1"/>
    <property type="molecule type" value="Genomic_DNA"/>
</dbReference>
<dbReference type="InterPro" id="IPR006665">
    <property type="entry name" value="OmpA-like"/>
</dbReference>
<dbReference type="GO" id="GO:0009279">
    <property type="term" value="C:cell outer membrane"/>
    <property type="evidence" value="ECO:0007669"/>
    <property type="project" value="UniProtKB-SubCell"/>
</dbReference>
<dbReference type="OrthoDB" id="9782229at2"/>
<evidence type="ECO:0000256" key="2">
    <source>
        <dbReference type="ARBA" id="ARBA00023136"/>
    </source>
</evidence>
<dbReference type="AlphaFoldDB" id="Q64ME0"/>
<feature type="region of interest" description="Disordered" evidence="5">
    <location>
        <begin position="173"/>
        <end position="195"/>
    </location>
</feature>
<dbReference type="Gene3D" id="3.30.1330.60">
    <property type="entry name" value="OmpA-like domain"/>
    <property type="match status" value="1"/>
</dbReference>
<organism evidence="7 8">
    <name type="scientific">Bacteroides fragilis (strain YCH46)</name>
    <dbReference type="NCBI Taxonomy" id="295405"/>
    <lineage>
        <taxon>Bacteria</taxon>
        <taxon>Pseudomonadati</taxon>
        <taxon>Bacteroidota</taxon>
        <taxon>Bacteroidia</taxon>
        <taxon>Bacteroidales</taxon>
        <taxon>Bacteroidaceae</taxon>
        <taxon>Bacteroides</taxon>
    </lineage>
</organism>
<evidence type="ECO:0000313" key="8">
    <source>
        <dbReference type="Proteomes" id="UP000002197"/>
    </source>
</evidence>
<geneLocation type="plasmid" evidence="7 8">
    <name>pBFY46</name>
</geneLocation>
<evidence type="ECO:0000256" key="5">
    <source>
        <dbReference type="SAM" id="MobiDB-lite"/>
    </source>
</evidence>
<dbReference type="InterPro" id="IPR050330">
    <property type="entry name" value="Bact_OuterMem_StrucFunc"/>
</dbReference>
<accession>Q64ME0</accession>
<dbReference type="SUPFAM" id="SSF103088">
    <property type="entry name" value="OmpA-like"/>
    <property type="match status" value="1"/>
</dbReference>
<evidence type="ECO:0000259" key="6">
    <source>
        <dbReference type="PROSITE" id="PS51123"/>
    </source>
</evidence>
<dbReference type="RefSeq" id="WP_011199152.1">
    <property type="nucleotide sequence ID" value="NC_006297.1"/>
</dbReference>
<dbReference type="Pfam" id="PF00691">
    <property type="entry name" value="OmpA"/>
    <property type="match status" value="1"/>
</dbReference>
<keyword evidence="7" id="KW-0614">Plasmid</keyword>
<evidence type="ECO:0000313" key="7">
    <source>
        <dbReference type="EMBL" id="BAD51347.1"/>
    </source>
</evidence>
<keyword evidence="2 4" id="KW-0472">Membrane</keyword>
<feature type="domain" description="OmpA-like" evidence="6">
    <location>
        <begin position="93"/>
        <end position="210"/>
    </location>
</feature>
<evidence type="ECO:0000256" key="1">
    <source>
        <dbReference type="ARBA" id="ARBA00004442"/>
    </source>
</evidence>
<reference evidence="7 8" key="1">
    <citation type="journal article" date="2004" name="Proc. Natl. Acad. Sci. U.S.A.">
        <title>Genomic analysis of Bacteroides fragilis reveals extensive DNA inversions regulating cell surface adaptation.</title>
        <authorList>
            <person name="Kuwahara T."/>
            <person name="Yamashita A."/>
            <person name="Hirakawa H."/>
            <person name="Nakayama H."/>
            <person name="Toh H."/>
            <person name="Okada N."/>
            <person name="Kuhara S."/>
            <person name="Hattori M."/>
            <person name="Hayashi T."/>
            <person name="Ohnishi Y."/>
        </authorList>
    </citation>
    <scope>NUCLEOTIDE SEQUENCE [LARGE SCALE GENOMIC DNA]</scope>
    <source>
        <strain evidence="7 8">YCH46</strain>
        <plasmid evidence="8">Plasmid pBFY46</plasmid>
    </source>
</reference>
<dbReference type="CDD" id="cd07185">
    <property type="entry name" value="OmpA_C-like"/>
    <property type="match status" value="1"/>
</dbReference>
<protein>
    <submittedName>
        <fullName evidence="7">Putative outer membrane protein</fullName>
    </submittedName>
</protein>
<sequence length="212" mass="23217">MKQYYILIVIGALLSACSGTKPITVSHANITAKDKVMICNNSNYSISSIVGIGAEAITYEQDYLKKKRFDARVQALKNINGLALTTYKDANGVEQIKAIAQNDILFNFDSFELSSQAQTMLNQLCVVINEIPNTKVNIIGHTDNVGDKNYNMVLSKNRALSVGNYMRSSGVDGDNITEDGKGLSSPIADNKTESGRAKNRRVEIYISTPNEL</sequence>
<dbReference type="KEGG" id="bfr:BFp0020"/>
<dbReference type="PROSITE" id="PS51123">
    <property type="entry name" value="OMPA_2"/>
    <property type="match status" value="1"/>
</dbReference>
<dbReference type="PANTHER" id="PTHR30329">
    <property type="entry name" value="STATOR ELEMENT OF FLAGELLAR MOTOR COMPLEX"/>
    <property type="match status" value="1"/>
</dbReference>
<dbReference type="PROSITE" id="PS51257">
    <property type="entry name" value="PROKAR_LIPOPROTEIN"/>
    <property type="match status" value="1"/>
</dbReference>